<dbReference type="InterPro" id="IPR000030">
    <property type="entry name" value="PPE_dom"/>
</dbReference>
<sequence length="471" mass="47752">MSTIWETLPPEVSSAMLATGPGPGSLLAAGAAWRGLAAQYADAATQLTGILAAVQGGVWDGSTAEQYVAAHQPFCHWLTSMGAVAELIAQQHDTVVAAYAVAVAGMPTLAELAANHAVHTSLLATNFLGLNTIPIALNEADYGRMWLQAAATMRVYEGVSTVSLQSSPTAAPAPAILSADSGASARAASATSGSGQFTFRDPAGIVVEQVRKLVNALAEWARELPEPLRSIATQALDGAAAAVNAKLFSILTYSVLDPLIYFGPFAAVPAPAAAAAAAAAASGTPPAEPAPDVTPMPVAESPALGHNDIQDRTDWPAAGTTPAGMTSSAAPQTGSAPVPSSPAAPMAPVPDVPYLYAVGVGPDGEGSAPTVRGSATQVASAPAQEPVAASVAVAERRAARRRRKTRQYRHETMAADGRMTLPGAPAEPDVIGANHDAALDVSARGLVGPRATVLRDVVRTPMLPSTWAGPS</sequence>
<name>A0A0D1J4V2_9MYCO</name>
<dbReference type="Pfam" id="PF00823">
    <property type="entry name" value="PPE"/>
    <property type="match status" value="1"/>
</dbReference>
<dbReference type="InterPro" id="IPR038332">
    <property type="entry name" value="PPE_sf"/>
</dbReference>
<accession>A0A0D1J4V2</accession>
<feature type="region of interest" description="Disordered" evidence="2">
    <location>
        <begin position="282"/>
        <end position="344"/>
    </location>
</feature>
<dbReference type="RefSeq" id="WP_043389977.1">
    <property type="nucleotide sequence ID" value="NZ_JXST01000015.1"/>
</dbReference>
<feature type="compositionally biased region" description="Polar residues" evidence="2">
    <location>
        <begin position="323"/>
        <end position="334"/>
    </location>
</feature>
<comment type="similarity">
    <text evidence="1">Belongs to the mycobacterial PPE family.</text>
</comment>
<dbReference type="Gene3D" id="1.20.1260.20">
    <property type="entry name" value="PPE superfamily"/>
    <property type="match status" value="1"/>
</dbReference>
<dbReference type="EMBL" id="JXST01000015">
    <property type="protein sequence ID" value="KIU16643.1"/>
    <property type="molecule type" value="Genomic_DNA"/>
</dbReference>
<evidence type="ECO:0000313" key="5">
    <source>
        <dbReference type="Proteomes" id="UP000032221"/>
    </source>
</evidence>
<protein>
    <recommendedName>
        <fullName evidence="3">PPE domain-containing protein</fullName>
    </recommendedName>
</protein>
<evidence type="ECO:0000259" key="3">
    <source>
        <dbReference type="Pfam" id="PF00823"/>
    </source>
</evidence>
<dbReference type="PANTHER" id="PTHR46766">
    <property type="entry name" value="GLUTAMINE-RICH PROTEIN 2"/>
    <property type="match status" value="1"/>
</dbReference>
<reference evidence="4 5" key="1">
    <citation type="submission" date="2015-01" db="EMBL/GenBank/DDBJ databases">
        <title>Genome sequence of Mycobacterium llatzerense and Mycobacterium immunogenum recovered from brain abscess.</title>
        <authorList>
            <person name="Greninger A.L."/>
            <person name="Langelier C."/>
            <person name="Cunningham G."/>
            <person name="Chiu C.Y."/>
            <person name="Miller S."/>
        </authorList>
    </citation>
    <scope>NUCLEOTIDE SEQUENCE [LARGE SCALE GENOMIC DNA]</scope>
    <source>
        <strain evidence="4 5">CLUC14</strain>
    </source>
</reference>
<organism evidence="4 5">
    <name type="scientific">Mycolicibacterium llatzerense</name>
    <dbReference type="NCBI Taxonomy" id="280871"/>
    <lineage>
        <taxon>Bacteria</taxon>
        <taxon>Bacillati</taxon>
        <taxon>Actinomycetota</taxon>
        <taxon>Actinomycetes</taxon>
        <taxon>Mycobacteriales</taxon>
        <taxon>Mycobacteriaceae</taxon>
        <taxon>Mycolicibacterium</taxon>
    </lineage>
</organism>
<evidence type="ECO:0000313" key="4">
    <source>
        <dbReference type="EMBL" id="KIU16643.1"/>
    </source>
</evidence>
<feature type="domain" description="PPE" evidence="3">
    <location>
        <begin position="5"/>
        <end position="165"/>
    </location>
</feature>
<gene>
    <name evidence="4" type="ORF">TL10_12370</name>
</gene>
<dbReference type="OrthoDB" id="4753487at2"/>
<evidence type="ECO:0000256" key="2">
    <source>
        <dbReference type="SAM" id="MobiDB-lite"/>
    </source>
</evidence>
<comment type="caution">
    <text evidence="4">The sequence shown here is derived from an EMBL/GenBank/DDBJ whole genome shotgun (WGS) entry which is preliminary data.</text>
</comment>
<dbReference type="Proteomes" id="UP000032221">
    <property type="component" value="Unassembled WGS sequence"/>
</dbReference>
<proteinExistence type="inferred from homology"/>
<dbReference type="GO" id="GO:0052572">
    <property type="term" value="P:response to host immune response"/>
    <property type="evidence" value="ECO:0007669"/>
    <property type="project" value="TreeGrafter"/>
</dbReference>
<keyword evidence="5" id="KW-1185">Reference proteome</keyword>
<dbReference type="AlphaFoldDB" id="A0A0D1J4V2"/>
<dbReference type="PATRIC" id="fig|280871.6.peg.2565"/>
<dbReference type="STRING" id="280871.TL10_12370"/>
<dbReference type="SUPFAM" id="SSF140459">
    <property type="entry name" value="PE/PPE dimer-like"/>
    <property type="match status" value="1"/>
</dbReference>
<evidence type="ECO:0000256" key="1">
    <source>
        <dbReference type="ARBA" id="ARBA00010652"/>
    </source>
</evidence>
<dbReference type="PANTHER" id="PTHR46766:SF1">
    <property type="entry name" value="GLUTAMINE-RICH PROTEIN 2"/>
    <property type="match status" value="1"/>
</dbReference>